<keyword evidence="8 9" id="KW-0472">Membrane</keyword>
<evidence type="ECO:0000256" key="4">
    <source>
        <dbReference type="ARBA" id="ARBA00022692"/>
    </source>
</evidence>
<feature type="transmembrane region" description="Helical" evidence="9">
    <location>
        <begin position="249"/>
        <end position="269"/>
    </location>
</feature>
<dbReference type="EMBL" id="JASMWN010000007">
    <property type="protein sequence ID" value="MDU9004390.1"/>
    <property type="molecule type" value="Genomic_DNA"/>
</dbReference>
<comment type="caution">
    <text evidence="11">The sequence shown here is derived from an EMBL/GenBank/DDBJ whole genome shotgun (WGS) entry which is preliminary data.</text>
</comment>
<dbReference type="InterPro" id="IPR035906">
    <property type="entry name" value="MetI-like_sf"/>
</dbReference>
<keyword evidence="3" id="KW-1003">Cell membrane</keyword>
<dbReference type="InterPro" id="IPR050366">
    <property type="entry name" value="BP-dependent_transpt_permease"/>
</dbReference>
<dbReference type="PANTHER" id="PTHR43386:SF1">
    <property type="entry name" value="D,D-DIPEPTIDE TRANSPORT SYSTEM PERMEASE PROTEIN DDPC-RELATED"/>
    <property type="match status" value="1"/>
</dbReference>
<evidence type="ECO:0000256" key="1">
    <source>
        <dbReference type="ARBA" id="ARBA00004651"/>
    </source>
</evidence>
<feature type="transmembrane region" description="Helical" evidence="9">
    <location>
        <begin position="82"/>
        <end position="106"/>
    </location>
</feature>
<dbReference type="PROSITE" id="PS50928">
    <property type="entry name" value="ABC_TM1"/>
    <property type="match status" value="1"/>
</dbReference>
<proteinExistence type="inferred from homology"/>
<feature type="domain" description="ABC transmembrane type-1" evidence="10">
    <location>
        <begin position="79"/>
        <end position="269"/>
    </location>
</feature>
<dbReference type="Gene3D" id="1.10.3720.10">
    <property type="entry name" value="MetI-like"/>
    <property type="match status" value="1"/>
</dbReference>
<evidence type="ECO:0000256" key="2">
    <source>
        <dbReference type="ARBA" id="ARBA00022448"/>
    </source>
</evidence>
<dbReference type="InterPro" id="IPR025966">
    <property type="entry name" value="OppC_N"/>
</dbReference>
<evidence type="ECO:0000259" key="10">
    <source>
        <dbReference type="PROSITE" id="PS50928"/>
    </source>
</evidence>
<organism evidence="11 12">
    <name type="scientific">Sedimentitalea todarodis</name>
    <dbReference type="NCBI Taxonomy" id="1631240"/>
    <lineage>
        <taxon>Bacteria</taxon>
        <taxon>Pseudomonadati</taxon>
        <taxon>Pseudomonadota</taxon>
        <taxon>Alphaproteobacteria</taxon>
        <taxon>Rhodobacterales</taxon>
        <taxon>Paracoccaceae</taxon>
        <taxon>Sedimentitalea</taxon>
    </lineage>
</organism>
<feature type="transmembrane region" description="Helical" evidence="9">
    <location>
        <begin position="118"/>
        <end position="137"/>
    </location>
</feature>
<dbReference type="RefSeq" id="WP_316776070.1">
    <property type="nucleotide sequence ID" value="NZ_JASMWN010000007.1"/>
</dbReference>
<keyword evidence="7 9" id="KW-1133">Transmembrane helix</keyword>
<reference evidence="12" key="1">
    <citation type="submission" date="2023-05" db="EMBL/GenBank/DDBJ databases">
        <title>Sedimentitalea sp. nov. JM2-8.</title>
        <authorList>
            <person name="Huang J."/>
        </authorList>
    </citation>
    <scope>NUCLEOTIDE SEQUENCE [LARGE SCALE GENOMIC DNA]</scope>
    <source>
        <strain evidence="12">KHS03</strain>
    </source>
</reference>
<dbReference type="Pfam" id="PF00528">
    <property type="entry name" value="BPD_transp_1"/>
    <property type="match status" value="1"/>
</dbReference>
<dbReference type="InterPro" id="IPR000515">
    <property type="entry name" value="MetI-like"/>
</dbReference>
<evidence type="ECO:0000256" key="9">
    <source>
        <dbReference type="RuleBase" id="RU363032"/>
    </source>
</evidence>
<dbReference type="Proteomes" id="UP001255416">
    <property type="component" value="Unassembled WGS sequence"/>
</dbReference>
<sequence length="283" mass="30992">MHFVRAVHESRAGRISFYIVVACIVLAFIGPWIAPYGPFERVYDPVTERLIRLSPPTRDHWLGTTTLGRDIFSQLLWGFRSAIVVGFATAFGVVAIGVNVGLISGYMGGRVDTVMMRLTDIFLGLPFLPFIIVILAITGRSTTTIIIAMTLIMWRSAARVVRAQVLSIKQQSFVAAARTTGGGDLSIIYREIAPNIMPIALVNVAFSLAWAIITEASIGFLGYGDAKAISWGTIIHDAYASQMMYQAPWWVVPPGIAIMVLVSAVYFLGRAYEHVVNPRLAGQ</sequence>
<evidence type="ECO:0000256" key="3">
    <source>
        <dbReference type="ARBA" id="ARBA00022475"/>
    </source>
</evidence>
<gene>
    <name evidence="11" type="ORF">QO231_11065</name>
</gene>
<accession>A0ABU3VEE2</accession>
<dbReference type="Pfam" id="PF12911">
    <property type="entry name" value="OppC_N"/>
    <property type="match status" value="1"/>
</dbReference>
<evidence type="ECO:0000313" key="11">
    <source>
        <dbReference type="EMBL" id="MDU9004390.1"/>
    </source>
</evidence>
<evidence type="ECO:0000256" key="5">
    <source>
        <dbReference type="ARBA" id="ARBA00022856"/>
    </source>
</evidence>
<dbReference type="PANTHER" id="PTHR43386">
    <property type="entry name" value="OLIGOPEPTIDE TRANSPORT SYSTEM PERMEASE PROTEIN APPC"/>
    <property type="match status" value="1"/>
</dbReference>
<dbReference type="SUPFAM" id="SSF161098">
    <property type="entry name" value="MetI-like"/>
    <property type="match status" value="1"/>
</dbReference>
<feature type="transmembrane region" description="Helical" evidence="9">
    <location>
        <begin position="196"/>
        <end position="213"/>
    </location>
</feature>
<keyword evidence="6" id="KW-0653">Protein transport</keyword>
<protein>
    <submittedName>
        <fullName evidence="11">ABC transporter permease</fullName>
    </submittedName>
</protein>
<keyword evidence="4 9" id="KW-0812">Transmembrane</keyword>
<evidence type="ECO:0000256" key="6">
    <source>
        <dbReference type="ARBA" id="ARBA00022927"/>
    </source>
</evidence>
<evidence type="ECO:0000256" key="7">
    <source>
        <dbReference type="ARBA" id="ARBA00022989"/>
    </source>
</evidence>
<dbReference type="CDD" id="cd06261">
    <property type="entry name" value="TM_PBP2"/>
    <property type="match status" value="1"/>
</dbReference>
<keyword evidence="12" id="KW-1185">Reference proteome</keyword>
<keyword evidence="5" id="KW-0571">Peptide transport</keyword>
<comment type="similarity">
    <text evidence="9">Belongs to the binding-protein-dependent transport system permease family.</text>
</comment>
<evidence type="ECO:0000256" key="8">
    <source>
        <dbReference type="ARBA" id="ARBA00023136"/>
    </source>
</evidence>
<feature type="transmembrane region" description="Helical" evidence="9">
    <location>
        <begin position="12"/>
        <end position="34"/>
    </location>
</feature>
<feature type="transmembrane region" description="Helical" evidence="9">
    <location>
        <begin position="143"/>
        <end position="161"/>
    </location>
</feature>
<keyword evidence="2 9" id="KW-0813">Transport</keyword>
<evidence type="ECO:0000313" key="12">
    <source>
        <dbReference type="Proteomes" id="UP001255416"/>
    </source>
</evidence>
<comment type="subcellular location">
    <subcellularLocation>
        <location evidence="1 9">Cell membrane</location>
        <topology evidence="1 9">Multi-pass membrane protein</topology>
    </subcellularLocation>
</comment>
<name>A0ABU3VEE2_9RHOB</name>